<dbReference type="Pfam" id="PF02424">
    <property type="entry name" value="ApbE"/>
    <property type="match status" value="1"/>
</dbReference>
<keyword evidence="8" id="KW-0460">Magnesium</keyword>
<dbReference type="SUPFAM" id="SSF143631">
    <property type="entry name" value="ApbE-like"/>
    <property type="match status" value="1"/>
</dbReference>
<evidence type="ECO:0000313" key="11">
    <source>
        <dbReference type="EMBL" id="TDS79486.1"/>
    </source>
</evidence>
<keyword evidence="6" id="KW-0479">Metal-binding</keyword>
<organism evidence="11 12">
    <name type="scientific">Amnibacterium kyonggiense</name>
    <dbReference type="NCBI Taxonomy" id="595671"/>
    <lineage>
        <taxon>Bacteria</taxon>
        <taxon>Bacillati</taxon>
        <taxon>Actinomycetota</taxon>
        <taxon>Actinomycetes</taxon>
        <taxon>Micrococcales</taxon>
        <taxon>Microbacteriaceae</taxon>
        <taxon>Amnibacterium</taxon>
    </lineage>
</organism>
<evidence type="ECO:0000256" key="5">
    <source>
        <dbReference type="ARBA" id="ARBA00022679"/>
    </source>
</evidence>
<keyword evidence="12" id="KW-1185">Reference proteome</keyword>
<gene>
    <name evidence="11" type="ORF">CLV52_0015</name>
</gene>
<keyword evidence="4" id="KW-0285">Flavoprotein</keyword>
<evidence type="ECO:0000313" key="12">
    <source>
        <dbReference type="Proteomes" id="UP000295344"/>
    </source>
</evidence>
<proteinExistence type="predicted"/>
<evidence type="ECO:0000256" key="7">
    <source>
        <dbReference type="ARBA" id="ARBA00022827"/>
    </source>
</evidence>
<keyword evidence="5" id="KW-0808">Transferase</keyword>
<dbReference type="Proteomes" id="UP000295344">
    <property type="component" value="Unassembled WGS sequence"/>
</dbReference>
<sequence>MTTAEHRWSVWSCDAHLLVDEPRALPQAIALAEERLREIGDACDRFRADSELSRLPSGTPVQISGTLAWLVRCALDGAALTEGLCDPTVGSDVAALGYDRDIRLVLDDDRPVGVLVRHRAGWRSIELDGDVLTVPAGIRLDLGATAKAAAADLIAEEIAVVLGTAALVNLGGDIATAGRGPADGWQVRVQDVPGDPAARIALHAGFALATSSTQRRSWRRGDRQVQHIVDPRTGDAAAPVWRTVSVVAPTALEANARSTAAIVAGEDALLDLAGAGRAARLVDARGAVHVLGGWPAESTDDLEVTP</sequence>
<dbReference type="InterPro" id="IPR024932">
    <property type="entry name" value="ApbE"/>
</dbReference>
<dbReference type="PANTHER" id="PTHR30040">
    <property type="entry name" value="THIAMINE BIOSYNTHESIS LIPOPROTEIN APBE"/>
    <property type="match status" value="1"/>
</dbReference>
<protein>
    <recommendedName>
        <fullName evidence="3">FAD:protein FMN transferase</fullName>
        <ecNumber evidence="2">2.7.1.180</ecNumber>
    </recommendedName>
    <alternativeName>
        <fullName evidence="9">Flavin transferase</fullName>
    </alternativeName>
</protein>
<dbReference type="RefSeq" id="WP_162850645.1">
    <property type="nucleotide sequence ID" value="NZ_BAAARP010000001.1"/>
</dbReference>
<accession>A0A4R7FPA7</accession>
<dbReference type="PANTHER" id="PTHR30040:SF2">
    <property type="entry name" value="FAD:PROTEIN FMN TRANSFERASE"/>
    <property type="match status" value="1"/>
</dbReference>
<name>A0A4R7FPA7_9MICO</name>
<evidence type="ECO:0000256" key="9">
    <source>
        <dbReference type="ARBA" id="ARBA00031306"/>
    </source>
</evidence>
<dbReference type="Gene3D" id="3.10.520.10">
    <property type="entry name" value="ApbE-like domains"/>
    <property type="match status" value="1"/>
</dbReference>
<evidence type="ECO:0000256" key="4">
    <source>
        <dbReference type="ARBA" id="ARBA00022630"/>
    </source>
</evidence>
<keyword evidence="7" id="KW-0274">FAD</keyword>
<keyword evidence="11" id="KW-0449">Lipoprotein</keyword>
<dbReference type="GO" id="GO:0046872">
    <property type="term" value="F:metal ion binding"/>
    <property type="evidence" value="ECO:0007669"/>
    <property type="project" value="UniProtKB-KW"/>
</dbReference>
<evidence type="ECO:0000256" key="2">
    <source>
        <dbReference type="ARBA" id="ARBA00011955"/>
    </source>
</evidence>
<dbReference type="InterPro" id="IPR003374">
    <property type="entry name" value="ApbE-like_sf"/>
</dbReference>
<dbReference type="EC" id="2.7.1.180" evidence="2"/>
<evidence type="ECO:0000256" key="10">
    <source>
        <dbReference type="ARBA" id="ARBA00048540"/>
    </source>
</evidence>
<comment type="catalytic activity">
    <reaction evidence="10">
        <text>L-threonyl-[protein] + FAD = FMN-L-threonyl-[protein] + AMP + H(+)</text>
        <dbReference type="Rhea" id="RHEA:36847"/>
        <dbReference type="Rhea" id="RHEA-COMP:11060"/>
        <dbReference type="Rhea" id="RHEA-COMP:11061"/>
        <dbReference type="ChEBI" id="CHEBI:15378"/>
        <dbReference type="ChEBI" id="CHEBI:30013"/>
        <dbReference type="ChEBI" id="CHEBI:57692"/>
        <dbReference type="ChEBI" id="CHEBI:74257"/>
        <dbReference type="ChEBI" id="CHEBI:456215"/>
        <dbReference type="EC" id="2.7.1.180"/>
    </reaction>
</comment>
<comment type="caution">
    <text evidence="11">The sequence shown here is derived from an EMBL/GenBank/DDBJ whole genome shotgun (WGS) entry which is preliminary data.</text>
</comment>
<dbReference type="GO" id="GO:0016740">
    <property type="term" value="F:transferase activity"/>
    <property type="evidence" value="ECO:0007669"/>
    <property type="project" value="UniProtKB-KW"/>
</dbReference>
<reference evidence="11 12" key="1">
    <citation type="submission" date="2019-03" db="EMBL/GenBank/DDBJ databases">
        <title>Genomic Encyclopedia of Archaeal and Bacterial Type Strains, Phase II (KMG-II): from individual species to whole genera.</title>
        <authorList>
            <person name="Goeker M."/>
        </authorList>
    </citation>
    <scope>NUCLEOTIDE SEQUENCE [LARGE SCALE GENOMIC DNA]</scope>
    <source>
        <strain evidence="11 12">DSM 24782</strain>
    </source>
</reference>
<evidence type="ECO:0000256" key="8">
    <source>
        <dbReference type="ARBA" id="ARBA00022842"/>
    </source>
</evidence>
<evidence type="ECO:0000256" key="6">
    <source>
        <dbReference type="ARBA" id="ARBA00022723"/>
    </source>
</evidence>
<comment type="cofactor">
    <cofactor evidence="1">
        <name>Mg(2+)</name>
        <dbReference type="ChEBI" id="CHEBI:18420"/>
    </cofactor>
</comment>
<dbReference type="EMBL" id="SOAM01000001">
    <property type="protein sequence ID" value="TDS79486.1"/>
    <property type="molecule type" value="Genomic_DNA"/>
</dbReference>
<evidence type="ECO:0000256" key="3">
    <source>
        <dbReference type="ARBA" id="ARBA00016337"/>
    </source>
</evidence>
<evidence type="ECO:0000256" key="1">
    <source>
        <dbReference type="ARBA" id="ARBA00001946"/>
    </source>
</evidence>
<dbReference type="AlphaFoldDB" id="A0A4R7FPA7"/>